<dbReference type="Proteomes" id="UP000306631">
    <property type="component" value="Unassembled WGS sequence"/>
</dbReference>
<name>A0A4S2D704_STEMA</name>
<evidence type="ECO:0000259" key="1">
    <source>
        <dbReference type="PROSITE" id="PS51833"/>
    </source>
</evidence>
<dbReference type="Gene3D" id="1.10.3210.10">
    <property type="entry name" value="Hypothetical protein af1432"/>
    <property type="match status" value="1"/>
</dbReference>
<evidence type="ECO:0000313" key="3">
    <source>
        <dbReference type="Proteomes" id="UP000306631"/>
    </source>
</evidence>
<dbReference type="SUPFAM" id="SSF109604">
    <property type="entry name" value="HD-domain/PDEase-like"/>
    <property type="match status" value="1"/>
</dbReference>
<evidence type="ECO:0000313" key="2">
    <source>
        <dbReference type="EMBL" id="TGY37429.1"/>
    </source>
</evidence>
<gene>
    <name evidence="2" type="ORF">E5352_01890</name>
</gene>
<dbReference type="AlphaFoldDB" id="A0A4S2D704"/>
<dbReference type="PANTHER" id="PTHR33525">
    <property type="match status" value="1"/>
</dbReference>
<dbReference type="Pfam" id="PF08668">
    <property type="entry name" value="HDOD"/>
    <property type="match status" value="1"/>
</dbReference>
<dbReference type="InterPro" id="IPR013976">
    <property type="entry name" value="HDOD"/>
</dbReference>
<dbReference type="PROSITE" id="PS51833">
    <property type="entry name" value="HDOD"/>
    <property type="match status" value="1"/>
</dbReference>
<sequence>MLGAWGVGGVAAVLALVAWRRRQGSLQRGPAETRPPRADLRVAAPLAAPAGDPAAVLQAGLYALALVPRGGDPAGDTAPAPALRAAVDAALSARDWSARHLPRRPQLLPQLIQTVNDHEASARAMAAIIGQDPVLTGNLLRIANSPVYRLQARPVDSLQRAVTLVGTEGIRQIISAVLVQPVMHLQCAAFPQFDAVIWEHALLASRAAADHARTVSHEDAFAAQWLGLTQGLGAALVMRHLLDACAGHGVAVPPRALAAALLDDWTLPVASRIAAAWELPPPVHAALERAGAGAPDGLLTSLGFARAAAAASLLCRHGRMGQAQALALLEHLQSTPAHALQWIWRRVHGRAVETLDADEVHAGDGDAGADAGVASR</sequence>
<proteinExistence type="predicted"/>
<accession>A0A4S2D704</accession>
<protein>
    <submittedName>
        <fullName evidence="2">HDOD domain-containing protein</fullName>
    </submittedName>
</protein>
<dbReference type="OrthoDB" id="8770724at2"/>
<organism evidence="2 3">
    <name type="scientific">Stenotrophomonas maltophilia</name>
    <name type="common">Pseudomonas maltophilia</name>
    <name type="synonym">Xanthomonas maltophilia</name>
    <dbReference type="NCBI Taxonomy" id="40324"/>
    <lineage>
        <taxon>Bacteria</taxon>
        <taxon>Pseudomonadati</taxon>
        <taxon>Pseudomonadota</taxon>
        <taxon>Gammaproteobacteria</taxon>
        <taxon>Lysobacterales</taxon>
        <taxon>Lysobacteraceae</taxon>
        <taxon>Stenotrophomonas</taxon>
        <taxon>Stenotrophomonas maltophilia group</taxon>
    </lineage>
</organism>
<dbReference type="InterPro" id="IPR052340">
    <property type="entry name" value="RNase_Y/CdgJ"/>
</dbReference>
<dbReference type="PANTHER" id="PTHR33525:SF6">
    <property type="entry name" value="HDOD DOMAIN-CONTAINING PROTEIN"/>
    <property type="match status" value="1"/>
</dbReference>
<reference evidence="2 3" key="1">
    <citation type="submission" date="2019-04" db="EMBL/GenBank/DDBJ databases">
        <title>Microbes associate with the intestines of laboratory mice.</title>
        <authorList>
            <person name="Navarre W."/>
            <person name="Wong E."/>
            <person name="Huang K."/>
            <person name="Tropini C."/>
            <person name="Ng K."/>
            <person name="Yu B."/>
        </authorList>
    </citation>
    <scope>NUCLEOTIDE SEQUENCE [LARGE SCALE GENOMIC DNA]</scope>
    <source>
        <strain evidence="2 3">NM62_B4-13</strain>
    </source>
</reference>
<dbReference type="EMBL" id="SRYW01000001">
    <property type="protein sequence ID" value="TGY37429.1"/>
    <property type="molecule type" value="Genomic_DNA"/>
</dbReference>
<comment type="caution">
    <text evidence="2">The sequence shown here is derived from an EMBL/GenBank/DDBJ whole genome shotgun (WGS) entry which is preliminary data.</text>
</comment>
<feature type="domain" description="HDOD" evidence="1">
    <location>
        <begin position="101"/>
        <end position="293"/>
    </location>
</feature>
<dbReference type="RefSeq" id="WP_136003195.1">
    <property type="nucleotide sequence ID" value="NZ_SRYW01000001.1"/>
</dbReference>